<dbReference type="Proteomes" id="UP000005580">
    <property type="component" value="Unassembled WGS sequence"/>
</dbReference>
<accession>E7RLJ9</accession>
<gene>
    <name evidence="2" type="ORF">HMPREF0663_10733</name>
</gene>
<feature type="chain" id="PRO_5003221484" evidence="1">
    <location>
        <begin position="26"/>
        <end position="372"/>
    </location>
</feature>
<protein>
    <submittedName>
        <fullName evidence="2">Uncharacterized protein</fullName>
    </submittedName>
</protein>
<dbReference type="STRING" id="28134.SAMN05444288_0144"/>
<feature type="signal peptide" evidence="1">
    <location>
        <begin position="1"/>
        <end position="25"/>
    </location>
</feature>
<name>E7RLJ9_9BACT</name>
<dbReference type="RefSeq" id="WP_004369457.1">
    <property type="nucleotide sequence ID" value="NZ_GL833119.1"/>
</dbReference>
<organism evidence="2 3">
    <name type="scientific">Hoylesella oralis ATCC 33269</name>
    <dbReference type="NCBI Taxonomy" id="873533"/>
    <lineage>
        <taxon>Bacteria</taxon>
        <taxon>Pseudomonadati</taxon>
        <taxon>Bacteroidota</taxon>
        <taxon>Bacteroidia</taxon>
        <taxon>Bacteroidales</taxon>
        <taxon>Prevotellaceae</taxon>
        <taxon>Hoylesella</taxon>
    </lineage>
</organism>
<sequence length="372" mass="41555">MIKNNFIKLSVLSFCLWGVSNAIFAKDVVFDASKDHKYLFITKDEVTINICEGNGDFGNKDYPFYTFKKDSKIKITSCGGHISKIIFTWKDKKSGPGHVNLISTGTYNDNETEGVWTEDTEIGATDTVNFEMYSIVHTASITVTIEPDTINIKNTIDEDKPFNPITAGISDVSLRRTFNANAWNTLVLPFDLSAEQVLKTFGTNTKIADYIGAKRQQDGSYTLCFEVSTTGIKANTPVFIRDTEDKESYEIHRVTVTNQPPISLKSGFDFIGTYNETKLNVNDYFISSDNKFYQANGTEPLKATHAAFRSSVQNGSNHKVRLSVSEQTTAIKNVFRPQASADHIMYNLSGQRVNTTFKGIIICEGKKIVQKP</sequence>
<dbReference type="AlphaFoldDB" id="E7RLJ9"/>
<reference evidence="2" key="1">
    <citation type="submission" date="2011-01" db="EMBL/GenBank/DDBJ databases">
        <authorList>
            <person name="Muzny D."/>
            <person name="Qin X."/>
            <person name="Buhay C."/>
            <person name="Dugan-Rocha S."/>
            <person name="Ding Y."/>
            <person name="Chen G."/>
            <person name="Hawes A."/>
            <person name="Holder M."/>
            <person name="Jhangiani S."/>
            <person name="Johnson A."/>
            <person name="Khan Z."/>
            <person name="Li Z."/>
            <person name="Liu W."/>
            <person name="Liu X."/>
            <person name="Perez L."/>
            <person name="Shen H."/>
            <person name="Wang Q."/>
            <person name="Watt J."/>
            <person name="Xi L."/>
            <person name="Xin Y."/>
            <person name="Zhou J."/>
            <person name="Deng J."/>
            <person name="Jiang H."/>
            <person name="Liu Y."/>
            <person name="Qu J."/>
            <person name="Song X.-Z."/>
            <person name="Zhang L."/>
            <person name="Villasana D."/>
            <person name="Johnson A."/>
            <person name="Liu J."/>
            <person name="Liyanage D."/>
            <person name="Lorensuhewa L."/>
            <person name="Robinson T."/>
            <person name="Song A."/>
            <person name="Song B.-B."/>
            <person name="Dinh H."/>
            <person name="Thornton R."/>
            <person name="Coyle M."/>
            <person name="Francisco L."/>
            <person name="Jackson L."/>
            <person name="Javaid M."/>
            <person name="Korchina V."/>
            <person name="Kovar C."/>
            <person name="Mata R."/>
            <person name="Mathew T."/>
            <person name="Ngo R."/>
            <person name="Nguyen L."/>
            <person name="Nguyen N."/>
            <person name="Okwuonu G."/>
            <person name="Ongeri F."/>
            <person name="Pham C."/>
            <person name="Simmons D."/>
            <person name="Wilczek-Boney K."/>
            <person name="Hale W."/>
            <person name="Jakkamsetti A."/>
            <person name="Pham P."/>
            <person name="Ruth R."/>
            <person name="San Lucas F."/>
            <person name="Warren J."/>
            <person name="Zhang J."/>
            <person name="Zhao Z."/>
            <person name="Zhou C."/>
            <person name="Zhu D."/>
            <person name="Lee S."/>
            <person name="Bess C."/>
            <person name="Blankenburg K."/>
            <person name="Forbes L."/>
            <person name="Fu Q."/>
            <person name="Gubbala S."/>
            <person name="Hirani K."/>
            <person name="Jayaseelan J.C."/>
            <person name="Lara F."/>
            <person name="Munidasa M."/>
            <person name="Palculict T."/>
            <person name="Patil S."/>
            <person name="Pu L.-L."/>
            <person name="Saada N."/>
            <person name="Tang L."/>
            <person name="Weissenberger G."/>
            <person name="Zhu Y."/>
            <person name="Hemphill L."/>
            <person name="Shang Y."/>
            <person name="Youmans B."/>
            <person name="Ayvaz T."/>
            <person name="Ross M."/>
            <person name="Santibanez J."/>
            <person name="Aqrawi P."/>
            <person name="Gross S."/>
            <person name="Joshi V."/>
            <person name="Fowler G."/>
            <person name="Nazareth L."/>
            <person name="Reid J."/>
            <person name="Worley K."/>
            <person name="Petrosino J."/>
            <person name="Highlander S."/>
            <person name="Gibbs R."/>
        </authorList>
    </citation>
    <scope>NUCLEOTIDE SEQUENCE [LARGE SCALE GENOMIC DNA]</scope>
    <source>
        <strain evidence="2">ATCC 33269</strain>
    </source>
</reference>
<dbReference type="EMBL" id="AEPE02000002">
    <property type="protein sequence ID" value="EFZ38364.1"/>
    <property type="molecule type" value="Genomic_DNA"/>
</dbReference>
<evidence type="ECO:0000313" key="2">
    <source>
        <dbReference type="EMBL" id="EFZ38364.1"/>
    </source>
</evidence>
<keyword evidence="1" id="KW-0732">Signal</keyword>
<evidence type="ECO:0000313" key="3">
    <source>
        <dbReference type="Proteomes" id="UP000005580"/>
    </source>
</evidence>
<evidence type="ECO:0000256" key="1">
    <source>
        <dbReference type="SAM" id="SignalP"/>
    </source>
</evidence>
<comment type="caution">
    <text evidence="2">The sequence shown here is derived from an EMBL/GenBank/DDBJ whole genome shotgun (WGS) entry which is preliminary data.</text>
</comment>
<keyword evidence="3" id="KW-1185">Reference proteome</keyword>
<proteinExistence type="predicted"/>
<dbReference type="HOGENOM" id="CLU_743656_0_0_10"/>